<evidence type="ECO:0000313" key="1">
    <source>
        <dbReference type="EMBL" id="OGE47208.1"/>
    </source>
</evidence>
<dbReference type="InterPro" id="IPR021054">
    <property type="entry name" value="Cell_wall_mannoprotein_1"/>
</dbReference>
<keyword evidence="2" id="KW-1185">Reference proteome</keyword>
<accession>A0A1F5L1U0</accession>
<dbReference type="GO" id="GO:0005576">
    <property type="term" value="C:extracellular region"/>
    <property type="evidence" value="ECO:0007669"/>
    <property type="project" value="TreeGrafter"/>
</dbReference>
<sequence length="177" mass="19696">MCLVIPFSLALSDLAIDVIHRTPAISETIHRNQDTIDRYKGGIIGAVPVARVNNDTWSTLRAANADLDDNIEFNDEESDMIVPNLTSINDEAIRLYDAYGTKAPVLNQAGVGFMVPISLQVLFREADDYMAALRKQVTPNHVTAMNQITADHTVVWKATFNAFEKNRSSEPSQDYKN</sequence>
<protein>
    <submittedName>
        <fullName evidence="1">Uncharacterized protein</fullName>
    </submittedName>
</protein>
<dbReference type="AlphaFoldDB" id="A0A1F5L1U0"/>
<dbReference type="OrthoDB" id="4327660at2759"/>
<dbReference type="EMBL" id="LXJU01000055">
    <property type="protein sequence ID" value="OGE47208.1"/>
    <property type="molecule type" value="Genomic_DNA"/>
</dbReference>
<evidence type="ECO:0000313" key="2">
    <source>
        <dbReference type="Proteomes" id="UP000177622"/>
    </source>
</evidence>
<proteinExistence type="predicted"/>
<dbReference type="Pfam" id="PF12296">
    <property type="entry name" value="HsbA"/>
    <property type="match status" value="1"/>
</dbReference>
<gene>
    <name evidence="1" type="ORF">PENARI_c055G02314</name>
</gene>
<dbReference type="GeneID" id="34582205"/>
<dbReference type="Proteomes" id="UP000177622">
    <property type="component" value="Unassembled WGS sequence"/>
</dbReference>
<organism evidence="1 2">
    <name type="scientific">Penicillium arizonense</name>
    <dbReference type="NCBI Taxonomy" id="1835702"/>
    <lineage>
        <taxon>Eukaryota</taxon>
        <taxon>Fungi</taxon>
        <taxon>Dikarya</taxon>
        <taxon>Ascomycota</taxon>
        <taxon>Pezizomycotina</taxon>
        <taxon>Eurotiomycetes</taxon>
        <taxon>Eurotiomycetidae</taxon>
        <taxon>Eurotiales</taxon>
        <taxon>Aspergillaceae</taxon>
        <taxon>Penicillium</taxon>
    </lineage>
</organism>
<dbReference type="RefSeq" id="XP_022482669.1">
    <property type="nucleotide sequence ID" value="XM_022637471.1"/>
</dbReference>
<name>A0A1F5L1U0_PENAI</name>
<dbReference type="PANTHER" id="PTHR38123">
    <property type="entry name" value="CELL WALL SERINE-THREONINE-RICH GALACTOMANNOPROTEIN MP1 (AFU_ORTHOLOGUE AFUA_4G03240)"/>
    <property type="match status" value="1"/>
</dbReference>
<reference evidence="1 2" key="1">
    <citation type="journal article" date="2016" name="Sci. Rep.">
        <title>Penicillium arizonense, a new, genome sequenced fungal species, reveals a high chemical diversity in secreted metabolites.</title>
        <authorList>
            <person name="Grijseels S."/>
            <person name="Nielsen J.C."/>
            <person name="Randelovic M."/>
            <person name="Nielsen J."/>
            <person name="Nielsen K.F."/>
            <person name="Workman M."/>
            <person name="Frisvad J.C."/>
        </authorList>
    </citation>
    <scope>NUCLEOTIDE SEQUENCE [LARGE SCALE GENOMIC DNA]</scope>
    <source>
        <strain evidence="1 2">CBS 141311</strain>
    </source>
</reference>
<comment type="caution">
    <text evidence="1">The sequence shown here is derived from an EMBL/GenBank/DDBJ whole genome shotgun (WGS) entry which is preliminary data.</text>
</comment>
<dbReference type="PANTHER" id="PTHR38123:SF1">
    <property type="entry name" value="HYDROPHOBIC SURFACE BINDING PROTEIN"/>
    <property type="match status" value="1"/>
</dbReference>